<evidence type="ECO:0000256" key="1">
    <source>
        <dbReference type="SAM" id="MobiDB-lite"/>
    </source>
</evidence>
<name>A0AA37WWZ3_9HYPH</name>
<dbReference type="EMBL" id="BSPL01000033">
    <property type="protein sequence ID" value="GLS73948.1"/>
    <property type="molecule type" value="Genomic_DNA"/>
</dbReference>
<accession>A0AA37WWZ3</accession>
<feature type="region of interest" description="Disordered" evidence="1">
    <location>
        <begin position="1"/>
        <end position="22"/>
    </location>
</feature>
<evidence type="ECO:0000313" key="2">
    <source>
        <dbReference type="EMBL" id="GLS73948.1"/>
    </source>
</evidence>
<proteinExistence type="predicted"/>
<organism evidence="2 3">
    <name type="scientific">Methylobacterium tardum</name>
    <dbReference type="NCBI Taxonomy" id="374432"/>
    <lineage>
        <taxon>Bacteria</taxon>
        <taxon>Pseudomonadati</taxon>
        <taxon>Pseudomonadota</taxon>
        <taxon>Alphaproteobacteria</taxon>
        <taxon>Hyphomicrobiales</taxon>
        <taxon>Methylobacteriaceae</taxon>
        <taxon>Methylobacterium</taxon>
    </lineage>
</organism>
<dbReference type="Proteomes" id="UP001157440">
    <property type="component" value="Unassembled WGS sequence"/>
</dbReference>
<dbReference type="AlphaFoldDB" id="A0AA37WWZ3"/>
<keyword evidence="3" id="KW-1185">Reference proteome</keyword>
<comment type="caution">
    <text evidence="2">The sequence shown here is derived from an EMBL/GenBank/DDBJ whole genome shotgun (WGS) entry which is preliminary data.</text>
</comment>
<protein>
    <submittedName>
        <fullName evidence="2">Uncharacterized protein</fullName>
    </submittedName>
</protein>
<sequence>MQTTTNVRTLPAPALQSGEFSPGSVKGWCPAAGFHPAWYPGDDCVRGMSVRRVMPIGGGVDRCGEGDQIYPRSREIPGKGLRNRWHVRQDLRRGNPSNLIRLIPA</sequence>
<reference evidence="3" key="1">
    <citation type="journal article" date="2019" name="Int. J. Syst. Evol. Microbiol.">
        <title>The Global Catalogue of Microorganisms (GCM) 10K type strain sequencing project: providing services to taxonomists for standard genome sequencing and annotation.</title>
        <authorList>
            <consortium name="The Broad Institute Genomics Platform"/>
            <consortium name="The Broad Institute Genome Sequencing Center for Infectious Disease"/>
            <person name="Wu L."/>
            <person name="Ma J."/>
        </authorList>
    </citation>
    <scope>NUCLEOTIDE SEQUENCE [LARGE SCALE GENOMIC DNA]</scope>
    <source>
        <strain evidence="3">NBRC 103632</strain>
    </source>
</reference>
<evidence type="ECO:0000313" key="3">
    <source>
        <dbReference type="Proteomes" id="UP001157440"/>
    </source>
</evidence>
<gene>
    <name evidence="2" type="ORF">GCM10007890_59630</name>
</gene>